<name>A0A2T6ZKJ0_TUBBO</name>
<accession>A0A2T6ZKJ0</accession>
<feature type="compositionally biased region" description="Pro residues" evidence="1">
    <location>
        <begin position="917"/>
        <end position="926"/>
    </location>
</feature>
<keyword evidence="3" id="KW-1185">Reference proteome</keyword>
<reference evidence="2 3" key="1">
    <citation type="submission" date="2017-04" db="EMBL/GenBank/DDBJ databases">
        <title>Draft genome sequence of Tuber borchii Vittad., a whitish edible truffle.</title>
        <authorList>
            <consortium name="DOE Joint Genome Institute"/>
            <person name="Murat C."/>
            <person name="Kuo A."/>
            <person name="Barry K.W."/>
            <person name="Clum A."/>
            <person name="Dockter R.B."/>
            <person name="Fauchery L."/>
            <person name="Iotti M."/>
            <person name="Kohler A."/>
            <person name="Labutti K."/>
            <person name="Lindquist E.A."/>
            <person name="Lipzen A."/>
            <person name="Ohm R.A."/>
            <person name="Wang M."/>
            <person name="Grigoriev I.V."/>
            <person name="Zambonelli A."/>
            <person name="Martin F.M."/>
        </authorList>
    </citation>
    <scope>NUCLEOTIDE SEQUENCE [LARGE SCALE GENOMIC DNA]</scope>
    <source>
        <strain evidence="2 3">Tbo3840</strain>
    </source>
</reference>
<feature type="compositionally biased region" description="Low complexity" evidence="1">
    <location>
        <begin position="907"/>
        <end position="916"/>
    </location>
</feature>
<dbReference type="Proteomes" id="UP000244722">
    <property type="component" value="Unassembled WGS sequence"/>
</dbReference>
<feature type="compositionally biased region" description="Basic residues" evidence="1">
    <location>
        <begin position="1026"/>
        <end position="1049"/>
    </location>
</feature>
<feature type="compositionally biased region" description="Acidic residues" evidence="1">
    <location>
        <begin position="935"/>
        <end position="945"/>
    </location>
</feature>
<feature type="compositionally biased region" description="Acidic residues" evidence="1">
    <location>
        <begin position="746"/>
        <end position="758"/>
    </location>
</feature>
<organism evidence="2 3">
    <name type="scientific">Tuber borchii</name>
    <name type="common">White truffle</name>
    <dbReference type="NCBI Taxonomy" id="42251"/>
    <lineage>
        <taxon>Eukaryota</taxon>
        <taxon>Fungi</taxon>
        <taxon>Dikarya</taxon>
        <taxon>Ascomycota</taxon>
        <taxon>Pezizomycotina</taxon>
        <taxon>Pezizomycetes</taxon>
        <taxon>Pezizales</taxon>
        <taxon>Tuberaceae</taxon>
        <taxon>Tuber</taxon>
    </lineage>
</organism>
<evidence type="ECO:0000256" key="1">
    <source>
        <dbReference type="SAM" id="MobiDB-lite"/>
    </source>
</evidence>
<feature type="region of interest" description="Disordered" evidence="1">
    <location>
        <begin position="730"/>
        <end position="781"/>
    </location>
</feature>
<dbReference type="AlphaFoldDB" id="A0A2T6ZKJ0"/>
<evidence type="ECO:0000313" key="3">
    <source>
        <dbReference type="Proteomes" id="UP000244722"/>
    </source>
</evidence>
<protein>
    <submittedName>
        <fullName evidence="2">Uncharacterized protein</fullName>
    </submittedName>
</protein>
<comment type="caution">
    <text evidence="2">The sequence shown here is derived from an EMBL/GenBank/DDBJ whole genome shotgun (WGS) entry which is preliminary data.</text>
</comment>
<sequence>MVKRLALSDAPPPGNPQWDTARCKRAIRPLSIKLKALREEVKRSETRTQKPRRTLSPDSGDNYEENKSGARKKSRKPLRTYGAPKMVYGKNAAQVSSTSSALVTVVSKGTKNIDYASLSCRDRTDGPLPLHWSASADRIAKGMVPASQDLSKIVKPIAFTEEANTRIHRHQEAVYLALDQFLFATSPPAKGPAVPTLASLASRQVAYCILAVGDDGMDWYDYVKGYGRSGEYLREVVRWHGIELLKDALADGAMDPVDGGAGAIGTCIGLCRKHGAEREAEALLETLLFFNPVFNTSKTNPAFETIRTYFSMGPGGFVPPSSVYRILKAFTPLVYENPSWMSSKEIQAILIMAMKDIEVVPTADEIVIKLLESAFGLPSNYKTGEESPHEGINLRSMPKTGRQKGEEAIAGVIRTLVRSTFHWAAKSNSRGALIHLVKGYLSQDQASKVLAQDMWREEWPGLVTSKIMAMAHVQQWSCSEASCTDYCLETGCFKESLRECRDEVALCLELVTSALHGDDGFLLVAEYVRECYLPDTPSVTKEEHAKELARINSLTGRLLASISEASSSDHASIKAPKTPKPSAPKVIIFTPGKLLTPQNQKWEKRRFLIGQLVLKIATQYQESAVSFKHEWVKWATNIEKKVLALKIKTPLETTVLREDLRTQSTSPKEKLRKGWRYEEGLGEWVSTGQTPGRKNRTPRKTSFEVVVYNRKKGVWRQEYPKLPRHSVRLEISDSEDGSGSACPGTEDGELDSESEEDQGSLYQGSDSEKPKIKLPPPRSVHRTQAIKDSLRRFPMRSQIFLASTPIIGRSAEFSSPIARENLLSRFIDSGEIPTSDPAKESDESEDEDNEEGGYNKGDGAVDEDGAEVDGRARIPDSSPIVSRLTRHNQSPFITGPQEPITALPVTSPVQSSAYAPSPVPSSPSSPPHRTKPTYDGDDDDMDIDSDLGIGSGSGSNYEPTVTPSVPSSSRKTSNSLEDELSVSDAAFSCHRRRLSSPTPALKAIANAPASTPRAASSSNLPLSASSKRKIERSARRRSMGRKRATARKRAIAEIARQEEGGGGGGGGEDQMSADELA</sequence>
<feature type="region of interest" description="Disordered" evidence="1">
    <location>
        <begin position="1"/>
        <end position="81"/>
    </location>
</feature>
<proteinExistence type="predicted"/>
<feature type="region of interest" description="Disordered" evidence="1">
    <location>
        <begin position="828"/>
        <end position="1077"/>
    </location>
</feature>
<feature type="compositionally biased region" description="Acidic residues" evidence="1">
    <location>
        <begin position="842"/>
        <end position="851"/>
    </location>
</feature>
<evidence type="ECO:0000313" key="2">
    <source>
        <dbReference type="EMBL" id="PUU76010.1"/>
    </source>
</evidence>
<dbReference type="EMBL" id="NESQ01000207">
    <property type="protein sequence ID" value="PUU76010.1"/>
    <property type="molecule type" value="Genomic_DNA"/>
</dbReference>
<feature type="compositionally biased region" description="Basic and acidic residues" evidence="1">
    <location>
        <begin position="36"/>
        <end position="48"/>
    </location>
</feature>
<feature type="compositionally biased region" description="Basic residues" evidence="1">
    <location>
        <begin position="69"/>
        <end position="78"/>
    </location>
</feature>
<dbReference type="OrthoDB" id="4159838at2759"/>
<feature type="compositionally biased region" description="Low complexity" evidence="1">
    <location>
        <begin position="1003"/>
        <end position="1025"/>
    </location>
</feature>
<feature type="compositionally biased region" description="Low complexity" evidence="1">
    <location>
        <begin position="959"/>
        <end position="975"/>
    </location>
</feature>
<gene>
    <name evidence="2" type="ORF">B9Z19DRAFT_1089175</name>
</gene>